<protein>
    <submittedName>
        <fullName evidence="1">Uncharacterized protein</fullName>
    </submittedName>
</protein>
<gene>
    <name evidence="1" type="ORF">KI387_025496</name>
</gene>
<feature type="non-terminal residue" evidence="1">
    <location>
        <position position="71"/>
    </location>
</feature>
<evidence type="ECO:0000313" key="2">
    <source>
        <dbReference type="Proteomes" id="UP000824469"/>
    </source>
</evidence>
<reference evidence="1 2" key="1">
    <citation type="journal article" date="2021" name="Nat. Plants">
        <title>The Taxus genome provides insights into paclitaxel biosynthesis.</title>
        <authorList>
            <person name="Xiong X."/>
            <person name="Gou J."/>
            <person name="Liao Q."/>
            <person name="Li Y."/>
            <person name="Zhou Q."/>
            <person name="Bi G."/>
            <person name="Li C."/>
            <person name="Du R."/>
            <person name="Wang X."/>
            <person name="Sun T."/>
            <person name="Guo L."/>
            <person name="Liang H."/>
            <person name="Lu P."/>
            <person name="Wu Y."/>
            <person name="Zhang Z."/>
            <person name="Ro D.K."/>
            <person name="Shang Y."/>
            <person name="Huang S."/>
            <person name="Yan J."/>
        </authorList>
    </citation>
    <scope>NUCLEOTIDE SEQUENCE [LARGE SCALE GENOMIC DNA]</scope>
    <source>
        <strain evidence="1">Ta-2019</strain>
    </source>
</reference>
<accession>A0AA38KYY6</accession>
<name>A0AA38KYY6_TAXCH</name>
<proteinExistence type="predicted"/>
<dbReference type="Proteomes" id="UP000824469">
    <property type="component" value="Unassembled WGS sequence"/>
</dbReference>
<comment type="caution">
    <text evidence="1">The sequence shown here is derived from an EMBL/GenBank/DDBJ whole genome shotgun (WGS) entry which is preliminary data.</text>
</comment>
<sequence length="71" mass="7886">MFVNWEDVIDVVVGIDVEMVDVGGLSVEYWGKIGDVAIGKDVGMCDEDVKIVVSKFFDVVDIEGLLFDRDM</sequence>
<dbReference type="EMBL" id="JAHRHJ020000006">
    <property type="protein sequence ID" value="KAH9310461.1"/>
    <property type="molecule type" value="Genomic_DNA"/>
</dbReference>
<evidence type="ECO:0000313" key="1">
    <source>
        <dbReference type="EMBL" id="KAH9310461.1"/>
    </source>
</evidence>
<organism evidence="1 2">
    <name type="scientific">Taxus chinensis</name>
    <name type="common">Chinese yew</name>
    <name type="synonym">Taxus wallichiana var. chinensis</name>
    <dbReference type="NCBI Taxonomy" id="29808"/>
    <lineage>
        <taxon>Eukaryota</taxon>
        <taxon>Viridiplantae</taxon>
        <taxon>Streptophyta</taxon>
        <taxon>Embryophyta</taxon>
        <taxon>Tracheophyta</taxon>
        <taxon>Spermatophyta</taxon>
        <taxon>Pinopsida</taxon>
        <taxon>Pinidae</taxon>
        <taxon>Conifers II</taxon>
        <taxon>Cupressales</taxon>
        <taxon>Taxaceae</taxon>
        <taxon>Taxus</taxon>
    </lineage>
</organism>
<dbReference type="AlphaFoldDB" id="A0AA38KYY6"/>
<keyword evidence="2" id="KW-1185">Reference proteome</keyword>